<dbReference type="InterPro" id="IPR042241">
    <property type="entry name" value="GCP_C_sf"/>
</dbReference>
<accession>A0A0L0HK35</accession>
<dbReference type="STRING" id="645134.A0A0L0HK35"/>
<dbReference type="GO" id="GO:0007020">
    <property type="term" value="P:microtubule nucleation"/>
    <property type="evidence" value="ECO:0007669"/>
    <property type="project" value="InterPro"/>
</dbReference>
<dbReference type="InterPro" id="IPR040457">
    <property type="entry name" value="GCP_C"/>
</dbReference>
<dbReference type="InterPro" id="IPR059169">
    <property type="entry name" value="GCP5_N_ext"/>
</dbReference>
<feature type="compositionally biased region" description="Polar residues" evidence="6">
    <location>
        <begin position="569"/>
        <end position="584"/>
    </location>
</feature>
<evidence type="ECO:0000256" key="3">
    <source>
        <dbReference type="ARBA" id="ARBA00022701"/>
    </source>
</evidence>
<feature type="region of interest" description="Disordered" evidence="6">
    <location>
        <begin position="141"/>
        <end position="207"/>
    </location>
</feature>
<dbReference type="GO" id="GO:0051011">
    <property type="term" value="F:microtubule minus-end binding"/>
    <property type="evidence" value="ECO:0007669"/>
    <property type="project" value="TreeGrafter"/>
</dbReference>
<dbReference type="InParanoid" id="A0A0L0HK35"/>
<feature type="domain" description="Gamma tubulin complex component protein N-terminal" evidence="8">
    <location>
        <begin position="266"/>
        <end position="541"/>
    </location>
</feature>
<sequence>MLSAAPTNIATRDALLSELIVQVTGFQVDSESFLKCRRLAKKQIKVHRWQTTNEHEVIRQYGGLVEKFAVYSQDTKADTLRKSLNSLLSLRPSYHFLIHDMLRLFLSLSEAPLRNIYHPCIGSMDAESSLTWEDITAEEPLTGSHWEDATDEVDSDDGYSSDESTKVCDSAVTLKEPVADRQPRRQKHRNPDLLSNPNESSQKELERRQYWTREKGSYSLFAEDISFDHQDPCSLAPSLASHQQRDPRFFYRPAASTVYTKEVDFVRECLFLLSGFATAVFRSRSDGSFEPVTDVTLKHLSEGALHDLLQWFADRGTAVQRVRSFAESVCQSEQIAYPLTVQAFASGLLSIVRDFDATITKEEKRFQEYARKMPKSGQQEVTSLMALGSRLSGKLDILDDLSLMLEALEIEKNEPYRDNATWTTQILSAQCTSIRHYEHTCQPVKVSVFVELFLRTMKPYMDTIQNWMDTGKLDDPQEEFFVASSNPNATGDEWQSRYILRESVTPNFLTHVNAAIYVCGKSLNVIEQLDASQVFPELSRNGESLYEATVASFIEGMGMNRKMKKRNEQQPSSQYPSKSTGTGSEIEQMFPKCFRALISVGIDQMDAEDATIGVQFEQQHLWQSIDECFRGAIRRHVLAQKASVGRHLTSILFRKCELNDHLKSLQAVYFMTAGAVMHPFCLKLFEKVESRELCYEPHALNAAFAECLASNAGTELNHLDARCFDIRLLNVEGRAAKSSSRELLDAINIHYQTPFPLNIIVTPATIAIYNRIARILLAIKYARHCLDTDDWRGRKATGTSNLLLARQRSAVKARLMHFVANLHAFFLSAVIHAESKTFMEGIKSAQGMDDLILMHDTFVCAVRDRCLLNEKASKIWKQMSAPLELSVEYASLCKKYDPSADQTRSSDYLRDVGVQSNERDKQFAKDLKQLARRVEESVNFVKKALEGLASHGVQHLEALAASLA</sequence>
<evidence type="ECO:0000256" key="4">
    <source>
        <dbReference type="ARBA" id="ARBA00023212"/>
    </source>
</evidence>
<dbReference type="Gene3D" id="1.20.120.1900">
    <property type="entry name" value="Gamma-tubulin complex, C-terminal domain"/>
    <property type="match status" value="1"/>
</dbReference>
<dbReference type="OMA" id="RTNQFEV"/>
<evidence type="ECO:0000256" key="6">
    <source>
        <dbReference type="SAM" id="MobiDB-lite"/>
    </source>
</evidence>
<dbReference type="InterPro" id="IPR041470">
    <property type="entry name" value="GCP_N"/>
</dbReference>
<dbReference type="GO" id="GO:0031122">
    <property type="term" value="P:cytoplasmic microtubule organization"/>
    <property type="evidence" value="ECO:0007669"/>
    <property type="project" value="TreeGrafter"/>
</dbReference>
<dbReference type="AlphaFoldDB" id="A0A0L0HK35"/>
<dbReference type="RefSeq" id="XP_016609223.1">
    <property type="nucleotide sequence ID" value="XM_016752517.1"/>
</dbReference>
<organism evidence="9 10">
    <name type="scientific">Spizellomyces punctatus (strain DAOM BR117)</name>
    <dbReference type="NCBI Taxonomy" id="645134"/>
    <lineage>
        <taxon>Eukaryota</taxon>
        <taxon>Fungi</taxon>
        <taxon>Fungi incertae sedis</taxon>
        <taxon>Chytridiomycota</taxon>
        <taxon>Chytridiomycota incertae sedis</taxon>
        <taxon>Chytridiomycetes</taxon>
        <taxon>Spizellomycetales</taxon>
        <taxon>Spizellomycetaceae</taxon>
        <taxon>Spizellomyces</taxon>
    </lineage>
</organism>
<evidence type="ECO:0000256" key="1">
    <source>
        <dbReference type="ARBA" id="ARBA00010337"/>
    </source>
</evidence>
<keyword evidence="3 5" id="KW-0493">Microtubule</keyword>
<dbReference type="GO" id="GO:0000922">
    <property type="term" value="C:spindle pole"/>
    <property type="evidence" value="ECO:0007669"/>
    <property type="project" value="InterPro"/>
</dbReference>
<evidence type="ECO:0000313" key="9">
    <source>
        <dbReference type="EMBL" id="KND01184.1"/>
    </source>
</evidence>
<evidence type="ECO:0000256" key="5">
    <source>
        <dbReference type="RuleBase" id="RU363050"/>
    </source>
</evidence>
<reference evidence="9 10" key="1">
    <citation type="submission" date="2009-08" db="EMBL/GenBank/DDBJ databases">
        <title>The Genome Sequence of Spizellomyces punctatus strain DAOM BR117.</title>
        <authorList>
            <consortium name="The Broad Institute Genome Sequencing Platform"/>
            <person name="Russ C."/>
            <person name="Cuomo C."/>
            <person name="Shea T."/>
            <person name="Young S.K."/>
            <person name="Zeng Q."/>
            <person name="Koehrsen M."/>
            <person name="Haas B."/>
            <person name="Borodovsky M."/>
            <person name="Guigo R."/>
            <person name="Alvarado L."/>
            <person name="Berlin A."/>
            <person name="Bochicchio J."/>
            <person name="Borenstein D."/>
            <person name="Chapman S."/>
            <person name="Chen Z."/>
            <person name="Engels R."/>
            <person name="Freedman E."/>
            <person name="Gellesch M."/>
            <person name="Goldberg J."/>
            <person name="Griggs A."/>
            <person name="Gujja S."/>
            <person name="Heiman D."/>
            <person name="Hepburn T."/>
            <person name="Howarth C."/>
            <person name="Jen D."/>
            <person name="Larson L."/>
            <person name="Lewis B."/>
            <person name="Mehta T."/>
            <person name="Park D."/>
            <person name="Pearson M."/>
            <person name="Roberts A."/>
            <person name="Saif S."/>
            <person name="Shenoy N."/>
            <person name="Sisk P."/>
            <person name="Stolte C."/>
            <person name="Sykes S."/>
            <person name="Thomson T."/>
            <person name="Walk T."/>
            <person name="White J."/>
            <person name="Yandava C."/>
            <person name="Burger G."/>
            <person name="Gray M.W."/>
            <person name="Holland P.W.H."/>
            <person name="King N."/>
            <person name="Lang F.B.F."/>
            <person name="Roger A.J."/>
            <person name="Ruiz-Trillo I."/>
            <person name="Lander E."/>
            <person name="Nusbaum C."/>
        </authorList>
    </citation>
    <scope>NUCLEOTIDE SEQUENCE [LARGE SCALE GENOMIC DNA]</scope>
    <source>
        <strain evidence="9 10">DAOM BR117</strain>
    </source>
</reference>
<dbReference type="GO" id="GO:0043015">
    <property type="term" value="F:gamma-tubulin binding"/>
    <property type="evidence" value="ECO:0007669"/>
    <property type="project" value="InterPro"/>
</dbReference>
<dbReference type="GO" id="GO:0051225">
    <property type="term" value="P:spindle assembly"/>
    <property type="evidence" value="ECO:0007669"/>
    <property type="project" value="TreeGrafter"/>
</dbReference>
<evidence type="ECO:0000313" key="10">
    <source>
        <dbReference type="Proteomes" id="UP000053201"/>
    </source>
</evidence>
<dbReference type="GO" id="GO:0005816">
    <property type="term" value="C:spindle pole body"/>
    <property type="evidence" value="ECO:0007669"/>
    <property type="project" value="UniProtKB-ARBA"/>
</dbReference>
<dbReference type="Pfam" id="PF04130">
    <property type="entry name" value="GCP_C_terminal"/>
    <property type="match status" value="1"/>
</dbReference>
<dbReference type="GO" id="GO:0051321">
    <property type="term" value="P:meiotic cell cycle"/>
    <property type="evidence" value="ECO:0007669"/>
    <property type="project" value="TreeGrafter"/>
</dbReference>
<gene>
    <name evidence="9" type="ORF">SPPG_04274</name>
</gene>
<evidence type="ECO:0000259" key="8">
    <source>
        <dbReference type="Pfam" id="PF17681"/>
    </source>
</evidence>
<dbReference type="GO" id="GO:0005874">
    <property type="term" value="C:microtubule"/>
    <property type="evidence" value="ECO:0007669"/>
    <property type="project" value="UniProtKB-KW"/>
</dbReference>
<dbReference type="PANTHER" id="PTHR19302">
    <property type="entry name" value="GAMMA TUBULIN COMPLEX PROTEIN"/>
    <property type="match status" value="1"/>
</dbReference>
<dbReference type="Proteomes" id="UP000053201">
    <property type="component" value="Unassembled WGS sequence"/>
</dbReference>
<dbReference type="VEuPathDB" id="FungiDB:SPPG_04274"/>
<dbReference type="GO" id="GO:0000278">
    <property type="term" value="P:mitotic cell cycle"/>
    <property type="evidence" value="ECO:0007669"/>
    <property type="project" value="TreeGrafter"/>
</dbReference>
<name>A0A0L0HK35_SPIPD</name>
<comment type="subcellular location">
    <subcellularLocation>
        <location evidence="5">Cytoplasm</location>
        <location evidence="5">Cytoskeleton</location>
        <location evidence="5">Microtubule organizing center</location>
    </subcellularLocation>
</comment>
<dbReference type="Pfam" id="PF17681">
    <property type="entry name" value="GCP_N_terminal"/>
    <property type="match status" value="1"/>
</dbReference>
<dbReference type="CDD" id="cd22572">
    <property type="entry name" value="GCP5_NTD"/>
    <property type="match status" value="1"/>
</dbReference>
<protein>
    <recommendedName>
        <fullName evidence="5">Spindle pole body component</fullName>
    </recommendedName>
</protein>
<keyword evidence="10" id="KW-1185">Reference proteome</keyword>
<dbReference type="PANTHER" id="PTHR19302:SF33">
    <property type="entry name" value="GAMMA-TUBULIN COMPLEX COMPONENT 5"/>
    <property type="match status" value="1"/>
</dbReference>
<dbReference type="eggNOG" id="KOG4344">
    <property type="taxonomic scope" value="Eukaryota"/>
</dbReference>
<comment type="similarity">
    <text evidence="1 5">Belongs to the TUBGCP family.</text>
</comment>
<dbReference type="OrthoDB" id="66546at2759"/>
<feature type="compositionally biased region" description="Acidic residues" evidence="6">
    <location>
        <begin position="149"/>
        <end position="160"/>
    </location>
</feature>
<evidence type="ECO:0000259" key="7">
    <source>
        <dbReference type="Pfam" id="PF04130"/>
    </source>
</evidence>
<feature type="domain" description="Gamma tubulin complex component C-terminal" evidence="7">
    <location>
        <begin position="658"/>
        <end position="963"/>
    </location>
</feature>
<dbReference type="GeneID" id="27687732"/>
<keyword evidence="2 5" id="KW-0963">Cytoplasm</keyword>
<dbReference type="InterPro" id="IPR007259">
    <property type="entry name" value="GCP"/>
</dbReference>
<keyword evidence="4 5" id="KW-0206">Cytoskeleton</keyword>
<evidence type="ECO:0000256" key="2">
    <source>
        <dbReference type="ARBA" id="ARBA00022490"/>
    </source>
</evidence>
<dbReference type="EMBL" id="KQ257455">
    <property type="protein sequence ID" value="KND01184.1"/>
    <property type="molecule type" value="Genomic_DNA"/>
</dbReference>
<proteinExistence type="inferred from homology"/>
<dbReference type="GO" id="GO:0000930">
    <property type="term" value="C:gamma-tubulin complex"/>
    <property type="evidence" value="ECO:0007669"/>
    <property type="project" value="UniProtKB-ARBA"/>
</dbReference>
<feature type="region of interest" description="Disordered" evidence="6">
    <location>
        <begin position="563"/>
        <end position="584"/>
    </location>
</feature>